<feature type="transmembrane region" description="Helical" evidence="1">
    <location>
        <begin position="117"/>
        <end position="146"/>
    </location>
</feature>
<organism evidence="3 4">
    <name type="scientific">Krasilnikoviella flava</name>
    <dbReference type="NCBI Taxonomy" id="526729"/>
    <lineage>
        <taxon>Bacteria</taxon>
        <taxon>Bacillati</taxon>
        <taxon>Actinomycetota</taxon>
        <taxon>Actinomycetes</taxon>
        <taxon>Micrococcales</taxon>
        <taxon>Promicromonosporaceae</taxon>
        <taxon>Krasilnikoviella</taxon>
    </lineage>
</organism>
<evidence type="ECO:0000256" key="1">
    <source>
        <dbReference type="SAM" id="Phobius"/>
    </source>
</evidence>
<feature type="domain" description="VTT" evidence="2">
    <location>
        <begin position="31"/>
        <end position="137"/>
    </location>
</feature>
<dbReference type="EMBL" id="FUZQ01000004">
    <property type="protein sequence ID" value="SKC68429.1"/>
    <property type="molecule type" value="Genomic_DNA"/>
</dbReference>
<evidence type="ECO:0000259" key="2">
    <source>
        <dbReference type="Pfam" id="PF09335"/>
    </source>
</evidence>
<evidence type="ECO:0000313" key="3">
    <source>
        <dbReference type="EMBL" id="SKC68429.1"/>
    </source>
</evidence>
<keyword evidence="1" id="KW-1133">Transmembrane helix</keyword>
<name>A0A1T5KYF8_9MICO</name>
<gene>
    <name evidence="3" type="ORF">SAMN04324258_2564</name>
</gene>
<evidence type="ECO:0000313" key="4">
    <source>
        <dbReference type="Proteomes" id="UP000189777"/>
    </source>
</evidence>
<proteinExistence type="predicted"/>
<reference evidence="3 4" key="1">
    <citation type="submission" date="2017-02" db="EMBL/GenBank/DDBJ databases">
        <authorList>
            <person name="Peterson S.W."/>
        </authorList>
    </citation>
    <scope>NUCLEOTIDE SEQUENCE [LARGE SCALE GENOMIC DNA]</scope>
    <source>
        <strain evidence="3 4">DSM 21481</strain>
    </source>
</reference>
<dbReference type="STRING" id="526729.SAMN04324258_2564"/>
<dbReference type="RefSeq" id="WP_245807092.1">
    <property type="nucleotide sequence ID" value="NZ_FUZQ01000004.1"/>
</dbReference>
<accession>A0A1T5KYF8</accession>
<keyword evidence="1" id="KW-0812">Transmembrane</keyword>
<feature type="transmembrane region" description="Helical" evidence="1">
    <location>
        <begin position="152"/>
        <end position="170"/>
    </location>
</feature>
<sequence>MHLTSPALALASADTAGNTAGPGVFTIAGVPFWVVYAAAFGIVLVRAQATYWAGRGVARGTSRGRFADALASPGAVAVIERVNRWGPPAVTLSFFTVGVQTLVNLAAGYLRMPFGRYLAALLAGCAVWAGIWTTVGTAAVNAAIAVGLRHPVTLVAVGLGAVALVTWVLYRLTHRAPADRPVAPAPEDAS</sequence>
<dbReference type="Pfam" id="PF09335">
    <property type="entry name" value="VTT_dom"/>
    <property type="match status" value="1"/>
</dbReference>
<dbReference type="InterPro" id="IPR032816">
    <property type="entry name" value="VTT_dom"/>
</dbReference>
<dbReference type="Proteomes" id="UP000189777">
    <property type="component" value="Unassembled WGS sequence"/>
</dbReference>
<keyword evidence="4" id="KW-1185">Reference proteome</keyword>
<dbReference type="AlphaFoldDB" id="A0A1T5KYF8"/>
<feature type="transmembrane region" description="Helical" evidence="1">
    <location>
        <begin position="25"/>
        <end position="45"/>
    </location>
</feature>
<protein>
    <submittedName>
        <fullName evidence="3">Membrane protein DedA, SNARE-associated domain</fullName>
    </submittedName>
</protein>
<keyword evidence="1" id="KW-0472">Membrane</keyword>